<dbReference type="GO" id="GO:0008270">
    <property type="term" value="F:zinc ion binding"/>
    <property type="evidence" value="ECO:0007669"/>
    <property type="project" value="UniProtKB-KW"/>
</dbReference>
<evidence type="ECO:0000256" key="7">
    <source>
        <dbReference type="ARBA" id="ARBA00022912"/>
    </source>
</evidence>
<name>A0AA40EQE9_9PEZI</name>
<keyword evidence="6 12" id="KW-0862">Zinc</keyword>
<keyword evidence="5 12" id="KW-0378">Hydrolase</keyword>
<evidence type="ECO:0000256" key="4">
    <source>
        <dbReference type="ARBA" id="ARBA00022771"/>
    </source>
</evidence>
<dbReference type="Gene3D" id="1.25.40.820">
    <property type="match status" value="1"/>
</dbReference>
<dbReference type="InterPro" id="IPR007308">
    <property type="entry name" value="Rtr1/RPAP2_dom"/>
</dbReference>
<organism evidence="15 16">
    <name type="scientific">Schizothecium vesticola</name>
    <dbReference type="NCBI Taxonomy" id="314040"/>
    <lineage>
        <taxon>Eukaryota</taxon>
        <taxon>Fungi</taxon>
        <taxon>Dikarya</taxon>
        <taxon>Ascomycota</taxon>
        <taxon>Pezizomycotina</taxon>
        <taxon>Sordariomycetes</taxon>
        <taxon>Sordariomycetidae</taxon>
        <taxon>Sordariales</taxon>
        <taxon>Schizotheciaceae</taxon>
        <taxon>Schizothecium</taxon>
    </lineage>
</organism>
<dbReference type="InterPro" id="IPR038534">
    <property type="entry name" value="Rtr1/RPAP2_sf"/>
</dbReference>
<keyword evidence="3 12" id="KW-0479">Metal-binding</keyword>
<evidence type="ECO:0000256" key="3">
    <source>
        <dbReference type="ARBA" id="ARBA00022723"/>
    </source>
</evidence>
<keyword evidence="7 12" id="KW-0904">Protein phosphatase</keyword>
<gene>
    <name evidence="15" type="ORF">B0T18DRAFT_430810</name>
</gene>
<comment type="subcellular location">
    <subcellularLocation>
        <location evidence="1 12">Nucleus</location>
    </subcellularLocation>
</comment>
<dbReference type="PROSITE" id="PS51479">
    <property type="entry name" value="ZF_RTR1"/>
    <property type="match status" value="1"/>
</dbReference>
<sequence length="279" mass="30691">MPPPPPPAALPKSILKKPYTHPLLSDPIPRPPEQTRAIQHAQTLISQNGRDLQPPVPIEVYERLCELPRVRSPPFSASSPAPQDAAEFLSFIPDFLPREYLDLIEERNCTGLCGYALCGRPRRRVAATYKILRTGIADADEVNKWCSEGCARRAYYVKVQLDDPSYVVRGGETKVKVELKEEKEERPPQREEERVDGGKAGVNAAALAAERGEAAGLGRTMEVTIREKGTVAPAPAPAEGATGEDAHLMLEGYRTAFGTGQDDMDMDDDDNYLPATIRM</sequence>
<protein>
    <recommendedName>
        <fullName evidence="12">RNA polymerase II subunit B1 CTD phosphatase RPAP2 homolog</fullName>
        <ecNumber evidence="12">3.1.3.16</ecNumber>
    </recommendedName>
</protein>
<comment type="function">
    <text evidence="12">Putative RNA polymerase II subunit B1 C-terminal domain (CTD) phosphatase involved in RNA polymerase II transcription regulation.</text>
</comment>
<evidence type="ECO:0000256" key="13">
    <source>
        <dbReference type="SAM" id="MobiDB-lite"/>
    </source>
</evidence>
<accession>A0AA40EQE9</accession>
<dbReference type="AlphaFoldDB" id="A0AA40EQE9"/>
<evidence type="ECO:0000313" key="15">
    <source>
        <dbReference type="EMBL" id="KAK0743558.1"/>
    </source>
</evidence>
<dbReference type="PANTHER" id="PTHR14732:SF0">
    <property type="entry name" value="RNA POLYMERASE II SUBUNIT B1 CTD PHOSPHATASE RPAP2-RELATED"/>
    <property type="match status" value="1"/>
</dbReference>
<dbReference type="GO" id="GO:0043175">
    <property type="term" value="F:RNA polymerase core enzyme binding"/>
    <property type="evidence" value="ECO:0007669"/>
    <property type="project" value="UniProtKB-UniRule"/>
</dbReference>
<dbReference type="EMBL" id="JAUKUD010000005">
    <property type="protein sequence ID" value="KAK0743558.1"/>
    <property type="molecule type" value="Genomic_DNA"/>
</dbReference>
<dbReference type="Proteomes" id="UP001172155">
    <property type="component" value="Unassembled WGS sequence"/>
</dbReference>
<feature type="domain" description="RTR1-type" evidence="14">
    <location>
        <begin position="90"/>
        <end position="170"/>
    </location>
</feature>
<dbReference type="Pfam" id="PF04181">
    <property type="entry name" value="RPAP2_Rtr1"/>
    <property type="match status" value="1"/>
</dbReference>
<evidence type="ECO:0000256" key="8">
    <source>
        <dbReference type="ARBA" id="ARBA00023242"/>
    </source>
</evidence>
<evidence type="ECO:0000256" key="2">
    <source>
        <dbReference type="ARBA" id="ARBA00005676"/>
    </source>
</evidence>
<dbReference type="InterPro" id="IPR039693">
    <property type="entry name" value="Rtr1/RPAP2"/>
</dbReference>
<evidence type="ECO:0000256" key="5">
    <source>
        <dbReference type="ARBA" id="ARBA00022801"/>
    </source>
</evidence>
<comment type="catalytic activity">
    <reaction evidence="10 12">
        <text>O-phospho-L-threonyl-[protein] + H2O = L-threonyl-[protein] + phosphate</text>
        <dbReference type="Rhea" id="RHEA:47004"/>
        <dbReference type="Rhea" id="RHEA-COMP:11060"/>
        <dbReference type="Rhea" id="RHEA-COMP:11605"/>
        <dbReference type="ChEBI" id="CHEBI:15377"/>
        <dbReference type="ChEBI" id="CHEBI:30013"/>
        <dbReference type="ChEBI" id="CHEBI:43474"/>
        <dbReference type="ChEBI" id="CHEBI:61977"/>
        <dbReference type="EC" id="3.1.3.16"/>
    </reaction>
</comment>
<comment type="caution">
    <text evidence="15">The sequence shown here is derived from an EMBL/GenBank/DDBJ whole genome shotgun (WGS) entry which is preliminary data.</text>
</comment>
<keyword evidence="16" id="KW-1185">Reference proteome</keyword>
<evidence type="ECO:0000256" key="10">
    <source>
        <dbReference type="ARBA" id="ARBA00048336"/>
    </source>
</evidence>
<proteinExistence type="inferred from homology"/>
<keyword evidence="4 12" id="KW-0863">Zinc-finger</keyword>
<dbReference type="EC" id="3.1.3.16" evidence="12"/>
<evidence type="ECO:0000256" key="1">
    <source>
        <dbReference type="ARBA" id="ARBA00004123"/>
    </source>
</evidence>
<dbReference type="GO" id="GO:0005737">
    <property type="term" value="C:cytoplasm"/>
    <property type="evidence" value="ECO:0007669"/>
    <property type="project" value="TreeGrafter"/>
</dbReference>
<evidence type="ECO:0000256" key="12">
    <source>
        <dbReference type="RuleBase" id="RU367080"/>
    </source>
</evidence>
<evidence type="ECO:0000256" key="9">
    <source>
        <dbReference type="ARBA" id="ARBA00047761"/>
    </source>
</evidence>
<evidence type="ECO:0000256" key="6">
    <source>
        <dbReference type="ARBA" id="ARBA00022833"/>
    </source>
</evidence>
<dbReference type="PANTHER" id="PTHR14732">
    <property type="entry name" value="RNA POLYMERASE II SUBUNIT B1 CTD PHOSPHATASE RPAP2-RELATED"/>
    <property type="match status" value="1"/>
</dbReference>
<dbReference type="GO" id="GO:0005634">
    <property type="term" value="C:nucleus"/>
    <property type="evidence" value="ECO:0007669"/>
    <property type="project" value="UniProtKB-SubCell"/>
</dbReference>
<dbReference type="GO" id="GO:0008420">
    <property type="term" value="F:RNA polymerase II CTD heptapeptide repeat phosphatase activity"/>
    <property type="evidence" value="ECO:0007669"/>
    <property type="project" value="UniProtKB-UniRule"/>
</dbReference>
<comment type="catalytic activity">
    <reaction evidence="9 12">
        <text>O-phospho-L-seryl-[protein] + H2O = L-seryl-[protein] + phosphate</text>
        <dbReference type="Rhea" id="RHEA:20629"/>
        <dbReference type="Rhea" id="RHEA-COMP:9863"/>
        <dbReference type="Rhea" id="RHEA-COMP:11604"/>
        <dbReference type="ChEBI" id="CHEBI:15377"/>
        <dbReference type="ChEBI" id="CHEBI:29999"/>
        <dbReference type="ChEBI" id="CHEBI:43474"/>
        <dbReference type="ChEBI" id="CHEBI:83421"/>
        <dbReference type="EC" id="3.1.3.16"/>
    </reaction>
</comment>
<keyword evidence="8 12" id="KW-0539">Nucleus</keyword>
<feature type="region of interest" description="Disordered" evidence="13">
    <location>
        <begin position="1"/>
        <end position="33"/>
    </location>
</feature>
<evidence type="ECO:0000256" key="11">
    <source>
        <dbReference type="PROSITE-ProRule" id="PRU00812"/>
    </source>
</evidence>
<evidence type="ECO:0000259" key="14">
    <source>
        <dbReference type="PROSITE" id="PS51479"/>
    </source>
</evidence>
<evidence type="ECO:0000313" key="16">
    <source>
        <dbReference type="Proteomes" id="UP001172155"/>
    </source>
</evidence>
<reference evidence="15" key="1">
    <citation type="submission" date="2023-06" db="EMBL/GenBank/DDBJ databases">
        <title>Genome-scale phylogeny and comparative genomics of the fungal order Sordariales.</title>
        <authorList>
            <consortium name="Lawrence Berkeley National Laboratory"/>
            <person name="Hensen N."/>
            <person name="Bonometti L."/>
            <person name="Westerberg I."/>
            <person name="Brannstrom I.O."/>
            <person name="Guillou S."/>
            <person name="Cros-Aarteil S."/>
            <person name="Calhoun S."/>
            <person name="Haridas S."/>
            <person name="Kuo A."/>
            <person name="Mondo S."/>
            <person name="Pangilinan J."/>
            <person name="Riley R."/>
            <person name="LaButti K."/>
            <person name="Andreopoulos B."/>
            <person name="Lipzen A."/>
            <person name="Chen C."/>
            <person name="Yanf M."/>
            <person name="Daum C."/>
            <person name="Ng V."/>
            <person name="Clum A."/>
            <person name="Steindorff A."/>
            <person name="Ohm R."/>
            <person name="Martin F."/>
            <person name="Silar P."/>
            <person name="Natvig D."/>
            <person name="Lalanne C."/>
            <person name="Gautier V."/>
            <person name="Ament-velasquez S.L."/>
            <person name="Kruys A."/>
            <person name="Hutchinson M.I."/>
            <person name="Powell A.J."/>
            <person name="Barry K."/>
            <person name="Miller A.N."/>
            <person name="Grigoriev I.V."/>
            <person name="Debuchy R."/>
            <person name="Gladieux P."/>
            <person name="Thoren M.H."/>
            <person name="Johannesson H."/>
        </authorList>
    </citation>
    <scope>NUCLEOTIDE SEQUENCE</scope>
    <source>
        <strain evidence="15">SMH3187-1</strain>
    </source>
</reference>
<comment type="similarity">
    <text evidence="2 11 12">Belongs to the RPAP2 family.</text>
</comment>